<dbReference type="AlphaFoldDB" id="A0A4S8QEH1"/>
<evidence type="ECO:0000313" key="3">
    <source>
        <dbReference type="Proteomes" id="UP000308760"/>
    </source>
</evidence>
<accession>A0A4S8QEH1</accession>
<dbReference type="EMBL" id="STGY01000043">
    <property type="protein sequence ID" value="THV41492.1"/>
    <property type="molecule type" value="Genomic_DNA"/>
</dbReference>
<sequence length="148" mass="17398">MRRAAAGRRHWPCRVMLLWCGRCSRWMVLLKSKSARGRDYFYYLCKGKQQRECDLPRLPLDQVELAVAAHWAPIAISPAEAAKVRRHLHDLPPPHRPPPRGRRQRHRLQRGGLIYVFDNISVRLCLGCDGHARVLRFQCPRPFMKERQ</sequence>
<evidence type="ECO:0000313" key="2">
    <source>
        <dbReference type="EMBL" id="THV41492.1"/>
    </source>
</evidence>
<dbReference type="Proteomes" id="UP000308760">
    <property type="component" value="Unassembled WGS sequence"/>
</dbReference>
<protein>
    <recommendedName>
        <fullName evidence="1">Recombinase zinc beta ribbon domain-containing protein</fullName>
    </recommendedName>
</protein>
<reference evidence="2 3" key="2">
    <citation type="submission" date="2019-05" db="EMBL/GenBank/DDBJ databases">
        <title>Glycomyces buryatensis sp. nov.</title>
        <authorList>
            <person name="Nikitina E."/>
        </authorList>
    </citation>
    <scope>NUCLEOTIDE SEQUENCE [LARGE SCALE GENOMIC DNA]</scope>
    <source>
        <strain evidence="2 3">18</strain>
    </source>
</reference>
<reference evidence="3" key="1">
    <citation type="submission" date="2019-04" db="EMBL/GenBank/DDBJ databases">
        <title>Nocardioides xinjiangensis sp. nov.</title>
        <authorList>
            <person name="Liu S."/>
        </authorList>
    </citation>
    <scope>NUCLEOTIDE SEQUENCE [LARGE SCALE GENOMIC DNA]</scope>
    <source>
        <strain evidence="3">18</strain>
    </source>
</reference>
<gene>
    <name evidence="2" type="ORF">FAB82_11235</name>
</gene>
<proteinExistence type="predicted"/>
<evidence type="ECO:0000259" key="1">
    <source>
        <dbReference type="Pfam" id="PF13408"/>
    </source>
</evidence>
<comment type="caution">
    <text evidence="2">The sequence shown here is derived from an EMBL/GenBank/DDBJ whole genome shotgun (WGS) entry which is preliminary data.</text>
</comment>
<organism evidence="2 3">
    <name type="scientific">Glycomyces buryatensis</name>
    <dbReference type="NCBI Taxonomy" id="2570927"/>
    <lineage>
        <taxon>Bacteria</taxon>
        <taxon>Bacillati</taxon>
        <taxon>Actinomycetota</taxon>
        <taxon>Actinomycetes</taxon>
        <taxon>Glycomycetales</taxon>
        <taxon>Glycomycetaceae</taxon>
        <taxon>Glycomyces</taxon>
    </lineage>
</organism>
<feature type="domain" description="Recombinase zinc beta ribbon" evidence="1">
    <location>
        <begin position="17"/>
        <end position="71"/>
    </location>
</feature>
<dbReference type="Pfam" id="PF13408">
    <property type="entry name" value="Zn_ribbon_recom"/>
    <property type="match status" value="1"/>
</dbReference>
<dbReference type="InterPro" id="IPR025827">
    <property type="entry name" value="Zn_ribbon_recom_dom"/>
</dbReference>
<keyword evidence="3" id="KW-1185">Reference proteome</keyword>
<name>A0A4S8QEH1_9ACTN</name>
<dbReference type="OrthoDB" id="3217513at2"/>